<dbReference type="GO" id="GO:0005634">
    <property type="term" value="C:nucleus"/>
    <property type="evidence" value="ECO:0007669"/>
    <property type="project" value="UniProtKB-SubCell"/>
</dbReference>
<dbReference type="AlphaFoldDB" id="A0A9W7H1K5"/>
<dbReference type="Pfam" id="PF02362">
    <property type="entry name" value="B3"/>
    <property type="match status" value="1"/>
</dbReference>
<keyword evidence="5" id="KW-0539">Nucleus</keyword>
<dbReference type="OrthoDB" id="999814at2759"/>
<feature type="region of interest" description="Disordered" evidence="6">
    <location>
        <begin position="123"/>
        <end position="205"/>
    </location>
</feature>
<evidence type="ECO:0000256" key="2">
    <source>
        <dbReference type="ARBA" id="ARBA00023015"/>
    </source>
</evidence>
<evidence type="ECO:0000256" key="3">
    <source>
        <dbReference type="ARBA" id="ARBA00023125"/>
    </source>
</evidence>
<dbReference type="SMART" id="SM01019">
    <property type="entry name" value="B3"/>
    <property type="match status" value="1"/>
</dbReference>
<evidence type="ECO:0000313" key="8">
    <source>
        <dbReference type="EMBL" id="GMI68096.1"/>
    </source>
</evidence>
<accession>A0A9W7H1K5</accession>
<dbReference type="PANTHER" id="PTHR31920:SF138">
    <property type="entry name" value="TF-B3 DOMAIN-CONTAINING PROTEIN"/>
    <property type="match status" value="1"/>
</dbReference>
<evidence type="ECO:0000259" key="7">
    <source>
        <dbReference type="PROSITE" id="PS50863"/>
    </source>
</evidence>
<protein>
    <recommendedName>
        <fullName evidence="7">TF-B3 domain-containing protein</fullName>
    </recommendedName>
</protein>
<dbReference type="Gene3D" id="2.40.330.10">
    <property type="entry name" value="DNA-binding pseudobarrel domain"/>
    <property type="match status" value="1"/>
</dbReference>
<evidence type="ECO:0000256" key="1">
    <source>
        <dbReference type="ARBA" id="ARBA00004123"/>
    </source>
</evidence>
<dbReference type="InterPro" id="IPR015300">
    <property type="entry name" value="DNA-bd_pseudobarrel_sf"/>
</dbReference>
<feature type="domain" description="TF-B3" evidence="7">
    <location>
        <begin position="21"/>
        <end position="114"/>
    </location>
</feature>
<keyword evidence="4" id="KW-0804">Transcription</keyword>
<keyword evidence="2" id="KW-0805">Transcription regulation</keyword>
<dbReference type="InterPro" id="IPR050655">
    <property type="entry name" value="Plant_B3_domain"/>
</dbReference>
<keyword evidence="3" id="KW-0238">DNA-binding</keyword>
<sequence length="205" mass="23044">MASSSLQQGNGHLMFKYNSPYFYKIILQDSIQKGKLGIPRKFVENHGNDMSSPAMLRVPSGEVWKVELSKCDGKILLENGWLEFSKHYFLELGYLLVFRYDGNNNFHVVIFNRSASEIQYPCTSNNHRRPQSIDGSEDDDSKQIQKSQLSCPRQGKMMRSTNSATKTETGCFWKSGSLAPPTNSDKSTSHNGITISKSVMFAPSS</sequence>
<dbReference type="InterPro" id="IPR003340">
    <property type="entry name" value="B3_DNA-bd"/>
</dbReference>
<evidence type="ECO:0000256" key="6">
    <source>
        <dbReference type="SAM" id="MobiDB-lite"/>
    </source>
</evidence>
<dbReference type="PANTHER" id="PTHR31920">
    <property type="entry name" value="B3 DOMAIN-CONTAINING"/>
    <property type="match status" value="1"/>
</dbReference>
<feature type="compositionally biased region" description="Polar residues" evidence="6">
    <location>
        <begin position="159"/>
        <end position="168"/>
    </location>
</feature>
<dbReference type="EMBL" id="BSYR01000006">
    <property type="protein sequence ID" value="GMI68096.1"/>
    <property type="molecule type" value="Genomic_DNA"/>
</dbReference>
<dbReference type="PROSITE" id="PS50863">
    <property type="entry name" value="B3"/>
    <property type="match status" value="1"/>
</dbReference>
<dbReference type="CDD" id="cd10017">
    <property type="entry name" value="B3_DNA"/>
    <property type="match status" value="1"/>
</dbReference>
<organism evidence="8 9">
    <name type="scientific">Hibiscus trionum</name>
    <name type="common">Flower of an hour</name>
    <dbReference type="NCBI Taxonomy" id="183268"/>
    <lineage>
        <taxon>Eukaryota</taxon>
        <taxon>Viridiplantae</taxon>
        <taxon>Streptophyta</taxon>
        <taxon>Embryophyta</taxon>
        <taxon>Tracheophyta</taxon>
        <taxon>Spermatophyta</taxon>
        <taxon>Magnoliopsida</taxon>
        <taxon>eudicotyledons</taxon>
        <taxon>Gunneridae</taxon>
        <taxon>Pentapetalae</taxon>
        <taxon>rosids</taxon>
        <taxon>malvids</taxon>
        <taxon>Malvales</taxon>
        <taxon>Malvaceae</taxon>
        <taxon>Malvoideae</taxon>
        <taxon>Hibiscus</taxon>
    </lineage>
</organism>
<feature type="compositionally biased region" description="Polar residues" evidence="6">
    <location>
        <begin position="180"/>
        <end position="205"/>
    </location>
</feature>
<keyword evidence="9" id="KW-1185">Reference proteome</keyword>
<evidence type="ECO:0000256" key="5">
    <source>
        <dbReference type="ARBA" id="ARBA00023242"/>
    </source>
</evidence>
<proteinExistence type="predicted"/>
<evidence type="ECO:0000313" key="9">
    <source>
        <dbReference type="Proteomes" id="UP001165190"/>
    </source>
</evidence>
<reference evidence="8" key="1">
    <citation type="submission" date="2023-05" db="EMBL/GenBank/DDBJ databases">
        <title>Genome and transcriptome analyses reveal genes involved in the formation of fine ridges on petal epidermal cells in Hibiscus trionum.</title>
        <authorList>
            <person name="Koshimizu S."/>
            <person name="Masuda S."/>
            <person name="Ishii T."/>
            <person name="Shirasu K."/>
            <person name="Hoshino A."/>
            <person name="Arita M."/>
        </authorList>
    </citation>
    <scope>NUCLEOTIDE SEQUENCE</scope>
    <source>
        <strain evidence="8">Hamamatsu line</strain>
    </source>
</reference>
<comment type="subcellular location">
    <subcellularLocation>
        <location evidence="1">Nucleus</location>
    </subcellularLocation>
</comment>
<dbReference type="SUPFAM" id="SSF101936">
    <property type="entry name" value="DNA-binding pseudobarrel domain"/>
    <property type="match status" value="1"/>
</dbReference>
<dbReference type="Proteomes" id="UP001165190">
    <property type="component" value="Unassembled WGS sequence"/>
</dbReference>
<gene>
    <name evidence="8" type="ORF">HRI_000478900</name>
</gene>
<comment type="caution">
    <text evidence="8">The sequence shown here is derived from an EMBL/GenBank/DDBJ whole genome shotgun (WGS) entry which is preliminary data.</text>
</comment>
<evidence type="ECO:0000256" key="4">
    <source>
        <dbReference type="ARBA" id="ARBA00023163"/>
    </source>
</evidence>
<dbReference type="GO" id="GO:0003677">
    <property type="term" value="F:DNA binding"/>
    <property type="evidence" value="ECO:0007669"/>
    <property type="project" value="UniProtKB-KW"/>
</dbReference>
<name>A0A9W7H1K5_HIBTR</name>